<dbReference type="EMBL" id="MU551607">
    <property type="protein sequence ID" value="KAI5623024.1"/>
    <property type="molecule type" value="Genomic_DNA"/>
</dbReference>
<evidence type="ECO:0000313" key="1">
    <source>
        <dbReference type="EMBL" id="KAI5623024.1"/>
    </source>
</evidence>
<dbReference type="AlphaFoldDB" id="A0AAD5FP65"/>
<name>A0AAD5FP65_SILAS</name>
<evidence type="ECO:0000313" key="2">
    <source>
        <dbReference type="Proteomes" id="UP001205998"/>
    </source>
</evidence>
<accession>A0AAD5FP65</accession>
<comment type="caution">
    <text evidence="1">The sequence shown here is derived from an EMBL/GenBank/DDBJ whole genome shotgun (WGS) entry which is preliminary data.</text>
</comment>
<proteinExistence type="predicted"/>
<keyword evidence="2" id="KW-1185">Reference proteome</keyword>
<dbReference type="Proteomes" id="UP001205998">
    <property type="component" value="Unassembled WGS sequence"/>
</dbReference>
<feature type="non-terminal residue" evidence="1">
    <location>
        <position position="1"/>
    </location>
</feature>
<organism evidence="1 2">
    <name type="scientific">Silurus asotus</name>
    <name type="common">Amur catfish</name>
    <name type="synonym">Parasilurus asotus</name>
    <dbReference type="NCBI Taxonomy" id="30991"/>
    <lineage>
        <taxon>Eukaryota</taxon>
        <taxon>Metazoa</taxon>
        <taxon>Chordata</taxon>
        <taxon>Craniata</taxon>
        <taxon>Vertebrata</taxon>
        <taxon>Euteleostomi</taxon>
        <taxon>Actinopterygii</taxon>
        <taxon>Neopterygii</taxon>
        <taxon>Teleostei</taxon>
        <taxon>Ostariophysi</taxon>
        <taxon>Siluriformes</taxon>
        <taxon>Siluridae</taxon>
        <taxon>Silurus</taxon>
    </lineage>
</organism>
<reference evidence="1" key="1">
    <citation type="submission" date="2018-07" db="EMBL/GenBank/DDBJ databases">
        <title>Comparative genomics of catfishes provides insights into carnivory and benthic adaptation.</title>
        <authorList>
            <person name="Zhang Y."/>
            <person name="Wang D."/>
            <person name="Peng Z."/>
            <person name="Zheng S."/>
            <person name="Shao F."/>
            <person name="Tao W."/>
        </authorList>
    </citation>
    <scope>NUCLEOTIDE SEQUENCE</scope>
    <source>
        <strain evidence="1">Chongqing</strain>
    </source>
</reference>
<sequence length="79" mass="9197">CKLHSLERKCFSKVEKLKSSLEEHLHNGIPTSDLLEKTVSFFNMKKALVFHNGYSRSTRDILRRCPSPTEDVTPLFFEQ</sequence>
<gene>
    <name evidence="1" type="ORF">C0J50_17531</name>
</gene>
<protein>
    <submittedName>
        <fullName evidence="1">Uncharacterized protein</fullName>
    </submittedName>
</protein>